<dbReference type="GO" id="GO:0015627">
    <property type="term" value="C:type II protein secretion system complex"/>
    <property type="evidence" value="ECO:0007669"/>
    <property type="project" value="InterPro"/>
</dbReference>
<evidence type="ECO:0000256" key="6">
    <source>
        <dbReference type="ARBA" id="ARBA00022692"/>
    </source>
</evidence>
<dbReference type="NCBIfam" id="TIGR02532">
    <property type="entry name" value="IV_pilin_GFxxxE"/>
    <property type="match status" value="1"/>
</dbReference>
<dbReference type="RefSeq" id="WP_163497111.1">
    <property type="nucleotide sequence ID" value="NZ_CP048711.1"/>
</dbReference>
<comment type="similarity">
    <text evidence="9">Belongs to the GSP H family.</text>
</comment>
<dbReference type="PROSITE" id="PS00409">
    <property type="entry name" value="PROKAR_NTER_METHYL"/>
    <property type="match status" value="1"/>
</dbReference>
<feature type="domain" description="General secretion pathway GspH" evidence="12">
    <location>
        <begin position="48"/>
        <end position="172"/>
    </location>
</feature>
<accession>A0A6C0U6Q3</accession>
<keyword evidence="8 11" id="KW-0472">Membrane</keyword>
<dbReference type="SUPFAM" id="SSF54523">
    <property type="entry name" value="Pili subunits"/>
    <property type="match status" value="1"/>
</dbReference>
<evidence type="ECO:0000256" key="9">
    <source>
        <dbReference type="ARBA" id="ARBA00025772"/>
    </source>
</evidence>
<dbReference type="InterPro" id="IPR022346">
    <property type="entry name" value="T2SS_GspH"/>
</dbReference>
<dbReference type="KEGG" id="kim:G3T16_13980"/>
<evidence type="ECO:0000256" key="2">
    <source>
        <dbReference type="ARBA" id="ARBA00021549"/>
    </source>
</evidence>
<keyword evidence="14" id="KW-1185">Reference proteome</keyword>
<keyword evidence="6 11" id="KW-0812">Transmembrane</keyword>
<sequence>MGRKPMQYRAGGLTLVELMIVLALLGVMAMVAIPGFQGLFQRTQLRTEAGRLLLALNLARSEAIVRNTPVSLCPSSFSSGGELVCEGDYSGGWLVFSNRNRDRNVDPDDVLVRAFGALPARLSLTNRAGTASVEDLITWLPDGSSRRNRSLMFCIAGRPELPSWSVVLNLVGRPRLARDWGTCPGPA</sequence>
<organism evidence="13 14">
    <name type="scientific">Kineobactrum salinum</name>
    <dbReference type="NCBI Taxonomy" id="2708301"/>
    <lineage>
        <taxon>Bacteria</taxon>
        <taxon>Pseudomonadati</taxon>
        <taxon>Pseudomonadota</taxon>
        <taxon>Gammaproteobacteria</taxon>
        <taxon>Cellvibrionales</taxon>
        <taxon>Halieaceae</taxon>
        <taxon>Kineobactrum</taxon>
    </lineage>
</organism>
<evidence type="ECO:0000256" key="1">
    <source>
        <dbReference type="ARBA" id="ARBA00004377"/>
    </source>
</evidence>
<reference evidence="13 14" key="1">
    <citation type="submission" date="2020-02" db="EMBL/GenBank/DDBJ databases">
        <title>Genome sequencing for Kineobactrum sp. M2.</title>
        <authorList>
            <person name="Park S.-J."/>
        </authorList>
    </citation>
    <scope>NUCLEOTIDE SEQUENCE [LARGE SCALE GENOMIC DNA]</scope>
    <source>
        <strain evidence="13 14">M2</strain>
    </source>
</reference>
<proteinExistence type="inferred from homology"/>
<evidence type="ECO:0000259" key="12">
    <source>
        <dbReference type="Pfam" id="PF12019"/>
    </source>
</evidence>
<dbReference type="GO" id="GO:0005886">
    <property type="term" value="C:plasma membrane"/>
    <property type="evidence" value="ECO:0007669"/>
    <property type="project" value="UniProtKB-SubCell"/>
</dbReference>
<dbReference type="GO" id="GO:0015628">
    <property type="term" value="P:protein secretion by the type II secretion system"/>
    <property type="evidence" value="ECO:0007669"/>
    <property type="project" value="InterPro"/>
</dbReference>
<evidence type="ECO:0000256" key="8">
    <source>
        <dbReference type="ARBA" id="ARBA00023136"/>
    </source>
</evidence>
<dbReference type="InterPro" id="IPR045584">
    <property type="entry name" value="Pilin-like"/>
</dbReference>
<evidence type="ECO:0000256" key="5">
    <source>
        <dbReference type="ARBA" id="ARBA00022519"/>
    </source>
</evidence>
<dbReference type="Pfam" id="PF07963">
    <property type="entry name" value="N_methyl"/>
    <property type="match status" value="1"/>
</dbReference>
<keyword evidence="3" id="KW-1003">Cell membrane</keyword>
<keyword evidence="7 11" id="KW-1133">Transmembrane helix</keyword>
<evidence type="ECO:0000313" key="14">
    <source>
        <dbReference type="Proteomes" id="UP000477680"/>
    </source>
</evidence>
<dbReference type="Proteomes" id="UP000477680">
    <property type="component" value="Chromosome"/>
</dbReference>
<dbReference type="InterPro" id="IPR012902">
    <property type="entry name" value="N_methyl_site"/>
</dbReference>
<keyword evidence="5" id="KW-0997">Cell inner membrane</keyword>
<evidence type="ECO:0000256" key="4">
    <source>
        <dbReference type="ARBA" id="ARBA00022481"/>
    </source>
</evidence>
<name>A0A6C0U6Q3_9GAMM</name>
<comment type="subcellular location">
    <subcellularLocation>
        <location evidence="1">Cell inner membrane</location>
        <topology evidence="1">Single-pass membrane protein</topology>
    </subcellularLocation>
</comment>
<dbReference type="EMBL" id="CP048711">
    <property type="protein sequence ID" value="QIB67686.1"/>
    <property type="molecule type" value="Genomic_DNA"/>
</dbReference>
<keyword evidence="4" id="KW-0488">Methylation</keyword>
<dbReference type="Pfam" id="PF12019">
    <property type="entry name" value="GspH"/>
    <property type="match status" value="1"/>
</dbReference>
<protein>
    <recommendedName>
        <fullName evidence="2">Type II secretion system protein H</fullName>
    </recommendedName>
    <alternativeName>
        <fullName evidence="10">General secretion pathway protein H</fullName>
    </alternativeName>
</protein>
<gene>
    <name evidence="13" type="ORF">G3T16_13980</name>
</gene>
<dbReference type="AlphaFoldDB" id="A0A6C0U6Q3"/>
<evidence type="ECO:0000256" key="10">
    <source>
        <dbReference type="ARBA" id="ARBA00030775"/>
    </source>
</evidence>
<feature type="transmembrane region" description="Helical" evidence="11">
    <location>
        <begin position="12"/>
        <end position="36"/>
    </location>
</feature>
<dbReference type="Gene3D" id="3.55.40.10">
    <property type="entry name" value="minor pseudopilin epsh domain"/>
    <property type="match status" value="1"/>
</dbReference>
<evidence type="ECO:0000313" key="13">
    <source>
        <dbReference type="EMBL" id="QIB67686.1"/>
    </source>
</evidence>
<evidence type="ECO:0000256" key="3">
    <source>
        <dbReference type="ARBA" id="ARBA00022475"/>
    </source>
</evidence>
<evidence type="ECO:0000256" key="7">
    <source>
        <dbReference type="ARBA" id="ARBA00022989"/>
    </source>
</evidence>
<evidence type="ECO:0000256" key="11">
    <source>
        <dbReference type="SAM" id="Phobius"/>
    </source>
</evidence>